<evidence type="ECO:0000313" key="2">
    <source>
        <dbReference type="Proteomes" id="UP000232883"/>
    </source>
</evidence>
<dbReference type="PROSITE" id="PS51257">
    <property type="entry name" value="PROKAR_LIPOPROTEIN"/>
    <property type="match status" value="1"/>
</dbReference>
<gene>
    <name evidence="1" type="ORF">CWM47_28825</name>
</gene>
<evidence type="ECO:0000313" key="1">
    <source>
        <dbReference type="EMBL" id="AUD05499.1"/>
    </source>
</evidence>
<dbReference type="KEGG" id="spir:CWM47_28825"/>
<sequence>MRHFIRLLFITGVVGWLLGGCSEKIEPKPATYSQLLTGTEKKSWKMVSIQIIDKGTASGVIPVSQLNDCSTDDVLTFYANAEHKFEASQGASICYSGEPDLYVTDTWVLVNANATLQFYIPLLNGVYPWTIKNLTATTMTVQYYFPDIDASYQFTFNSTTTK</sequence>
<dbReference type="RefSeq" id="WP_100992052.1">
    <property type="nucleotide sequence ID" value="NZ_CP025096.1"/>
</dbReference>
<dbReference type="OrthoDB" id="950800at2"/>
<keyword evidence="2" id="KW-1185">Reference proteome</keyword>
<organism evidence="1 2">
    <name type="scientific">Spirosoma pollinicola</name>
    <dbReference type="NCBI Taxonomy" id="2057025"/>
    <lineage>
        <taxon>Bacteria</taxon>
        <taxon>Pseudomonadati</taxon>
        <taxon>Bacteroidota</taxon>
        <taxon>Cytophagia</taxon>
        <taxon>Cytophagales</taxon>
        <taxon>Cytophagaceae</taxon>
        <taxon>Spirosoma</taxon>
    </lineage>
</organism>
<dbReference type="Proteomes" id="UP000232883">
    <property type="component" value="Chromosome"/>
</dbReference>
<proteinExistence type="predicted"/>
<dbReference type="EMBL" id="CP025096">
    <property type="protein sequence ID" value="AUD05499.1"/>
    <property type="molecule type" value="Genomic_DNA"/>
</dbReference>
<dbReference type="AlphaFoldDB" id="A0A2K8Z6Q0"/>
<accession>A0A2K8Z6Q0</accession>
<reference evidence="1 2" key="1">
    <citation type="submission" date="2017-11" db="EMBL/GenBank/DDBJ databases">
        <title>Taxonomic description and genome sequences of Spirosoma HA7 sp. nov., isolated from pollen microhabitat of Corylus avellana.</title>
        <authorList>
            <person name="Ambika Manirajan B."/>
            <person name="Suarez C."/>
            <person name="Ratering S."/>
            <person name="Geissler-Plaum R."/>
            <person name="Cardinale M."/>
            <person name="Sylvia S."/>
        </authorList>
    </citation>
    <scope>NUCLEOTIDE SEQUENCE [LARGE SCALE GENOMIC DNA]</scope>
    <source>
        <strain evidence="1 2">HA7</strain>
    </source>
</reference>
<name>A0A2K8Z6Q0_9BACT</name>
<protein>
    <recommendedName>
        <fullName evidence="3">Lipocalin-like domain-containing protein</fullName>
    </recommendedName>
</protein>
<evidence type="ECO:0008006" key="3">
    <source>
        <dbReference type="Google" id="ProtNLM"/>
    </source>
</evidence>